<name>A0ABY2IA23_9MICO</name>
<keyword evidence="1" id="KW-0472">Membrane</keyword>
<keyword evidence="3" id="KW-1185">Reference proteome</keyword>
<evidence type="ECO:0008006" key="4">
    <source>
        <dbReference type="Google" id="ProtNLM"/>
    </source>
</evidence>
<keyword evidence="1" id="KW-0812">Transmembrane</keyword>
<comment type="caution">
    <text evidence="2">The sequence shown here is derived from an EMBL/GenBank/DDBJ whole genome shotgun (WGS) entry which is preliminary data.</text>
</comment>
<evidence type="ECO:0000256" key="1">
    <source>
        <dbReference type="SAM" id="Phobius"/>
    </source>
</evidence>
<dbReference type="EMBL" id="SOFG01000024">
    <property type="protein sequence ID" value="TFB83622.1"/>
    <property type="molecule type" value="Genomic_DNA"/>
</dbReference>
<organism evidence="2 3">
    <name type="scientific">Cryobacterium algoricola</name>
    <dbReference type="NCBI Taxonomy" id="1259183"/>
    <lineage>
        <taxon>Bacteria</taxon>
        <taxon>Bacillati</taxon>
        <taxon>Actinomycetota</taxon>
        <taxon>Actinomycetes</taxon>
        <taxon>Micrococcales</taxon>
        <taxon>Microbacteriaceae</taxon>
        <taxon>Cryobacterium</taxon>
    </lineage>
</organism>
<accession>A0ABY2IA23</accession>
<sequence>MFLRVFGGLTAASLALCLVWWTVLKGDESSVLSVAPFGLIVFAIPAATSLAFWIIARRTDQRTAVVAQTHPNVALHQFMADTPAVLALRRLGSENGGRRIRSLNGAYVTVVVDRGSLWIYAGASAWLVARVDTARVARVEPARISTTRGGWWPGVRFQIADQAGSALVIDVLPIRVARGTMRKSLDVAGELSSIRKELEASAAIQ</sequence>
<feature type="transmembrane region" description="Helical" evidence="1">
    <location>
        <begin position="35"/>
        <end position="55"/>
    </location>
</feature>
<reference evidence="2 3" key="1">
    <citation type="submission" date="2019-03" db="EMBL/GenBank/DDBJ databases">
        <title>Genomics of glacier-inhabiting Cryobacterium strains.</title>
        <authorList>
            <person name="Liu Q."/>
            <person name="Xin Y.-H."/>
        </authorList>
    </citation>
    <scope>NUCLEOTIDE SEQUENCE [LARGE SCALE GENOMIC DNA]</scope>
    <source>
        <strain evidence="2 3">MDB2-B</strain>
    </source>
</reference>
<protein>
    <recommendedName>
        <fullName evidence="4">PH domain-containing protein</fullName>
    </recommendedName>
</protein>
<evidence type="ECO:0000313" key="2">
    <source>
        <dbReference type="EMBL" id="TFB83622.1"/>
    </source>
</evidence>
<dbReference type="Proteomes" id="UP000297608">
    <property type="component" value="Unassembled WGS sequence"/>
</dbReference>
<proteinExistence type="predicted"/>
<gene>
    <name evidence="2" type="ORF">E3O44_17275</name>
</gene>
<keyword evidence="1" id="KW-1133">Transmembrane helix</keyword>
<evidence type="ECO:0000313" key="3">
    <source>
        <dbReference type="Proteomes" id="UP000297608"/>
    </source>
</evidence>
<dbReference type="RefSeq" id="WP_134536117.1">
    <property type="nucleotide sequence ID" value="NZ_SOFG01000024.1"/>
</dbReference>